<dbReference type="VEuPathDB" id="FungiDB:DFL_006316"/>
<dbReference type="RefSeq" id="XP_067490117.1">
    <property type="nucleotide sequence ID" value="XM_067635716.1"/>
</dbReference>
<dbReference type="Pfam" id="PF13391">
    <property type="entry name" value="HNH_2"/>
    <property type="match status" value="1"/>
</dbReference>
<dbReference type="GeneID" id="93588627"/>
<dbReference type="STRING" id="97331.A0A437A0S4"/>
<keyword evidence="3" id="KW-1185">Reference proteome</keyword>
<sequence>MEDGAPQPGTPAVEILRPGLPTGDNQEHHVFNTNPVLSLADIFRYIAAKAAGIDINHSDPDALPDGWLHAPSTNFKVSVENNYLEPFEYSGHRVSVLHLVYALLTYGLQPNILALELLKKMLKSRKVGELMRAYFRMKGKPVNGQDLRLQLKINRTWEEVVDGLFGVVAFGHEMRRWAMRYFAGLLVPMVAAKGTPSSSGTAAGNKTQAALRELCLKRDGHMTVIGRVWNRSWPKDVVPPPRTELWDYGALKACHIIPHGSPDSPNLRELLINFSGDSFVVDMIDHTSNALMLTTQFHSSFRRFEWSIEAKLPDETKNDNDNWIYVFRKFNPCLPKALDRHADGEEVFFGGKDGNIPSPNPELLNVYTALAKVANASGAAEAIDLILRDEEEMGGRGLTGRKVGRNYIVRQPERPSTE</sequence>
<proteinExistence type="predicted"/>
<evidence type="ECO:0000313" key="3">
    <source>
        <dbReference type="Proteomes" id="UP000283090"/>
    </source>
</evidence>
<accession>A0A437A0S4</accession>
<name>A0A437A0S4_ARTFL</name>
<feature type="domain" description="HNH nuclease" evidence="1">
    <location>
        <begin position="247"/>
        <end position="309"/>
    </location>
</feature>
<protein>
    <recommendedName>
        <fullName evidence="1">HNH nuclease domain-containing protein</fullName>
    </recommendedName>
</protein>
<gene>
    <name evidence="2" type="ORF">DFL_006316</name>
</gene>
<evidence type="ECO:0000313" key="2">
    <source>
        <dbReference type="EMBL" id="RVD84573.1"/>
    </source>
</evidence>
<organism evidence="2 3">
    <name type="scientific">Arthrobotrys flagrans</name>
    <name type="common">Nematode-trapping fungus</name>
    <name type="synonym">Trichothecium flagrans</name>
    <dbReference type="NCBI Taxonomy" id="97331"/>
    <lineage>
        <taxon>Eukaryota</taxon>
        <taxon>Fungi</taxon>
        <taxon>Dikarya</taxon>
        <taxon>Ascomycota</taxon>
        <taxon>Pezizomycotina</taxon>
        <taxon>Orbiliomycetes</taxon>
        <taxon>Orbiliales</taxon>
        <taxon>Orbiliaceae</taxon>
        <taxon>Arthrobotrys</taxon>
    </lineage>
</organism>
<comment type="caution">
    <text evidence="2">The sequence shown here is derived from an EMBL/GenBank/DDBJ whole genome shotgun (WGS) entry which is preliminary data.</text>
</comment>
<reference evidence="2 3" key="1">
    <citation type="submission" date="2019-01" db="EMBL/GenBank/DDBJ databases">
        <title>Intercellular communication is required for trap formation in the nematode-trapping fungus Duddingtonia flagrans.</title>
        <authorList>
            <person name="Youssar L."/>
            <person name="Wernet V."/>
            <person name="Hensel N."/>
            <person name="Hildebrandt H.-G."/>
            <person name="Fischer R."/>
        </authorList>
    </citation>
    <scope>NUCLEOTIDE SEQUENCE [LARGE SCALE GENOMIC DNA]</scope>
    <source>
        <strain evidence="2 3">CBS H-5679</strain>
    </source>
</reference>
<dbReference type="AlphaFoldDB" id="A0A437A0S4"/>
<dbReference type="EMBL" id="SAEB01000007">
    <property type="protein sequence ID" value="RVD84573.1"/>
    <property type="molecule type" value="Genomic_DNA"/>
</dbReference>
<dbReference type="Proteomes" id="UP000283090">
    <property type="component" value="Unassembled WGS sequence"/>
</dbReference>
<dbReference type="OrthoDB" id="2104739at2759"/>
<evidence type="ECO:0000259" key="1">
    <source>
        <dbReference type="Pfam" id="PF13391"/>
    </source>
</evidence>
<dbReference type="InterPro" id="IPR003615">
    <property type="entry name" value="HNH_nuc"/>
</dbReference>